<protein>
    <recommendedName>
        <fullName evidence="2">MORN repeat variant</fullName>
    </recommendedName>
</protein>
<gene>
    <name evidence="1" type="ORF">METZ01_LOCUS241499</name>
</gene>
<dbReference type="SUPFAM" id="SSF82185">
    <property type="entry name" value="Histone H3 K4-specific methyltransferase SET7/9 N-terminal domain"/>
    <property type="match status" value="1"/>
</dbReference>
<evidence type="ECO:0008006" key="2">
    <source>
        <dbReference type="Google" id="ProtNLM"/>
    </source>
</evidence>
<dbReference type="AlphaFoldDB" id="A0A382HNH7"/>
<sequence length="181" mass="20738">MVLLLPQNKMTRPTLLFMAFLLSGQASLDAQAPANLDLLELRRGVYLERPSFEPYSGPVVSMWDGENIRERGTLVQGRWDGVREIFYLDGQLAVKEEYDRGELHGPFESYFRHGSPSDRGTYVNGRLDGPYESYWIRQLAERGSWLEGRECGEWVRFFPSSSYGLRVESTVAYPACSLRND</sequence>
<dbReference type="Gene3D" id="3.90.930.1">
    <property type="match status" value="1"/>
</dbReference>
<reference evidence="1" key="1">
    <citation type="submission" date="2018-05" db="EMBL/GenBank/DDBJ databases">
        <authorList>
            <person name="Lanie J.A."/>
            <person name="Ng W.-L."/>
            <person name="Kazmierczak K.M."/>
            <person name="Andrzejewski T.M."/>
            <person name="Davidsen T.M."/>
            <person name="Wayne K.J."/>
            <person name="Tettelin H."/>
            <person name="Glass J.I."/>
            <person name="Rusch D."/>
            <person name="Podicherti R."/>
            <person name="Tsui H.-C.T."/>
            <person name="Winkler M.E."/>
        </authorList>
    </citation>
    <scope>NUCLEOTIDE SEQUENCE</scope>
</reference>
<accession>A0A382HNH7</accession>
<proteinExistence type="predicted"/>
<name>A0A382HNH7_9ZZZZ</name>
<organism evidence="1">
    <name type="scientific">marine metagenome</name>
    <dbReference type="NCBI Taxonomy" id="408172"/>
    <lineage>
        <taxon>unclassified sequences</taxon>
        <taxon>metagenomes</taxon>
        <taxon>ecological metagenomes</taxon>
    </lineage>
</organism>
<evidence type="ECO:0000313" key="1">
    <source>
        <dbReference type="EMBL" id="SVB88645.1"/>
    </source>
</evidence>
<dbReference type="EMBL" id="UINC01062229">
    <property type="protein sequence ID" value="SVB88645.1"/>
    <property type="molecule type" value="Genomic_DNA"/>
</dbReference>